<evidence type="ECO:0000256" key="1">
    <source>
        <dbReference type="SAM" id="Phobius"/>
    </source>
</evidence>
<dbReference type="EMBL" id="JBBPBN010000266">
    <property type="protein sequence ID" value="KAK8491002.1"/>
    <property type="molecule type" value="Genomic_DNA"/>
</dbReference>
<evidence type="ECO:0000313" key="2">
    <source>
        <dbReference type="EMBL" id="KAK8491002.1"/>
    </source>
</evidence>
<comment type="caution">
    <text evidence="2">The sequence shown here is derived from an EMBL/GenBank/DDBJ whole genome shotgun (WGS) entry which is preliminary data.</text>
</comment>
<evidence type="ECO:0000313" key="3">
    <source>
        <dbReference type="Proteomes" id="UP001396334"/>
    </source>
</evidence>
<proteinExistence type="predicted"/>
<sequence length="137" mass="15540">MFEQAQQLFQRDGQIVTPETPESVKAALASSEIEHKAETKRKGNLQCWNLIKNRILIAGTYLLNLEMNGEYLHNFGQSWTSSGFHGVCTVTPCILQMMSCRKQRYQRLVPFVVSISFVQVKALNLYSGLMVVLDLTI</sequence>
<gene>
    <name evidence="2" type="ORF">V6N11_060081</name>
</gene>
<name>A0ABR2AD12_9ROSI</name>
<organism evidence="2 3">
    <name type="scientific">Hibiscus sabdariffa</name>
    <name type="common">roselle</name>
    <dbReference type="NCBI Taxonomy" id="183260"/>
    <lineage>
        <taxon>Eukaryota</taxon>
        <taxon>Viridiplantae</taxon>
        <taxon>Streptophyta</taxon>
        <taxon>Embryophyta</taxon>
        <taxon>Tracheophyta</taxon>
        <taxon>Spermatophyta</taxon>
        <taxon>Magnoliopsida</taxon>
        <taxon>eudicotyledons</taxon>
        <taxon>Gunneridae</taxon>
        <taxon>Pentapetalae</taxon>
        <taxon>rosids</taxon>
        <taxon>malvids</taxon>
        <taxon>Malvales</taxon>
        <taxon>Malvaceae</taxon>
        <taxon>Malvoideae</taxon>
        <taxon>Hibiscus</taxon>
    </lineage>
</organism>
<keyword evidence="1" id="KW-1133">Transmembrane helix</keyword>
<keyword evidence="1" id="KW-0472">Membrane</keyword>
<feature type="transmembrane region" description="Helical" evidence="1">
    <location>
        <begin position="108"/>
        <end position="133"/>
    </location>
</feature>
<dbReference type="Proteomes" id="UP001396334">
    <property type="component" value="Unassembled WGS sequence"/>
</dbReference>
<accession>A0ABR2AD12</accession>
<keyword evidence="1" id="KW-0812">Transmembrane</keyword>
<keyword evidence="3" id="KW-1185">Reference proteome</keyword>
<reference evidence="2 3" key="1">
    <citation type="journal article" date="2024" name="G3 (Bethesda)">
        <title>Genome assembly of Hibiscus sabdariffa L. provides insights into metabolisms of medicinal natural products.</title>
        <authorList>
            <person name="Kim T."/>
        </authorList>
    </citation>
    <scope>NUCLEOTIDE SEQUENCE [LARGE SCALE GENOMIC DNA]</scope>
    <source>
        <strain evidence="2">TK-2024</strain>
        <tissue evidence="2">Old leaves</tissue>
    </source>
</reference>
<protein>
    <submittedName>
        <fullName evidence="2">Uncharacterized protein</fullName>
    </submittedName>
</protein>